<dbReference type="SUPFAM" id="SSF110710">
    <property type="entry name" value="TTHA0583/YokD-like"/>
    <property type="match status" value="1"/>
</dbReference>
<proteinExistence type="predicted"/>
<sequence>MIQVDEDKYWTKSTLVQQLQKIGIKQGNIVMTHVAVRSVGNCLNDADDLIRLF</sequence>
<evidence type="ECO:0000313" key="2">
    <source>
        <dbReference type="Proteomes" id="UP001529514"/>
    </source>
</evidence>
<gene>
    <name evidence="1" type="ORF">TCT1_25590</name>
</gene>
<organism evidence="1 2">
    <name type="scientific">Xenorhabdus taiwanensis</name>
    <dbReference type="NCBI Taxonomy" id="3085177"/>
    <lineage>
        <taxon>Bacteria</taxon>
        <taxon>Pseudomonadati</taxon>
        <taxon>Pseudomonadota</taxon>
        <taxon>Gammaproteobacteria</taxon>
        <taxon>Enterobacterales</taxon>
        <taxon>Morganellaceae</taxon>
        <taxon>Xenorhabdus</taxon>
    </lineage>
</organism>
<accession>A0ABM8K014</accession>
<dbReference type="EMBL" id="AP028978">
    <property type="protein sequence ID" value="BET97638.1"/>
    <property type="molecule type" value="Genomic_DNA"/>
</dbReference>
<evidence type="ECO:0008006" key="3">
    <source>
        <dbReference type="Google" id="ProtNLM"/>
    </source>
</evidence>
<evidence type="ECO:0000313" key="1">
    <source>
        <dbReference type="EMBL" id="BET97638.1"/>
    </source>
</evidence>
<protein>
    <recommendedName>
        <fullName evidence="3">Aminoglycoside N(3)-acetyltransferase</fullName>
    </recommendedName>
</protein>
<name>A0ABM8K014_9GAMM</name>
<dbReference type="Proteomes" id="UP001529514">
    <property type="component" value="Chromosome"/>
</dbReference>
<dbReference type="InterPro" id="IPR028345">
    <property type="entry name" value="Antibiotic_NAT-like"/>
</dbReference>
<reference evidence="1 2" key="1">
    <citation type="submission" date="2023-10" db="EMBL/GenBank/DDBJ databases">
        <title>Xenorhabdus taiwanensis sp. nov., a symbiotic bacterium associated with the entomopathogenic nematode Steinernema taiwanensis.</title>
        <authorList>
            <person name="Tseng C.T."/>
            <person name="Shu H.Y."/>
            <person name="Chen M.H."/>
            <person name="Fang Y.J."/>
            <person name="Wu T.L."/>
            <person name="Lin Y.C."/>
            <person name="Huang C.J."/>
        </authorList>
    </citation>
    <scope>NUCLEOTIDE SEQUENCE [LARGE SCALE GENOMIC DNA]</scope>
    <source>
        <strain evidence="1 2">TCT-1</strain>
    </source>
</reference>
<keyword evidence="2" id="KW-1185">Reference proteome</keyword>